<organism evidence="1 2">
    <name type="scientific">Parasaccharibacter apium</name>
    <dbReference type="NCBI Taxonomy" id="1510841"/>
    <lineage>
        <taxon>Bacteria</taxon>
        <taxon>Pseudomonadati</taxon>
        <taxon>Pseudomonadota</taxon>
        <taxon>Alphaproteobacteria</taxon>
        <taxon>Acetobacterales</taxon>
        <taxon>Acetobacteraceae</taxon>
        <taxon>Parasaccharibacter</taxon>
    </lineage>
</organism>
<evidence type="ECO:0000313" key="1">
    <source>
        <dbReference type="EMBL" id="CDG32818.1"/>
    </source>
</evidence>
<proteinExistence type="predicted"/>
<accession>A0A7U7G467</accession>
<sequence>MNGTPPRPLPHGAEKGGAAYAVADRITSTPCVLQAFS</sequence>
<dbReference type="EMBL" id="CBLY010000002">
    <property type="protein sequence ID" value="CDG32818.1"/>
    <property type="molecule type" value="Genomic_DNA"/>
</dbReference>
<reference evidence="1 2" key="1">
    <citation type="journal article" date="2014" name="Genome Biol. Evol.">
        <title>Acetic acid bacteria genomes reveal functional traits for adaptation to life in insect guts.</title>
        <authorList>
            <person name="Chouaia B."/>
            <person name="Gaiarsa S."/>
            <person name="Crotti E."/>
            <person name="Comandatore F."/>
            <person name="Degli Esposti M."/>
            <person name="Ricci I."/>
            <person name="Alma A."/>
            <person name="Favia G."/>
            <person name="Bandi C."/>
            <person name="Daffonchio D."/>
        </authorList>
    </citation>
    <scope>NUCLEOTIDE SEQUENCE [LARGE SCALE GENOMIC DNA]</scope>
    <source>
        <strain evidence="2">AM169</strain>
    </source>
</reference>
<dbReference type="Proteomes" id="UP000027590">
    <property type="component" value="Unassembled WGS sequence"/>
</dbReference>
<evidence type="ECO:0000313" key="2">
    <source>
        <dbReference type="Proteomes" id="UP000027590"/>
    </source>
</evidence>
<protein>
    <submittedName>
        <fullName evidence="1">Uncharacterized protein</fullName>
    </submittedName>
</protein>
<dbReference type="AlphaFoldDB" id="A0A7U7G467"/>
<name>A0A7U7G467_9PROT</name>
<gene>
    <name evidence="1" type="ORF">SACS_0080</name>
</gene>
<comment type="caution">
    <text evidence="1">The sequence shown here is derived from an EMBL/GenBank/DDBJ whole genome shotgun (WGS) entry which is preliminary data.</text>
</comment>
<reference evidence="1 2" key="2">
    <citation type="journal article" date="2014" name="PLoS ONE">
        <title>Evolution of mitochondria reconstructed from the energy metabolism of living bacteria.</title>
        <authorList>
            <person name="Degli Esposti M."/>
            <person name="Chouaia B."/>
            <person name="Comandatore F."/>
            <person name="Crotti E."/>
            <person name="Sassera D."/>
            <person name="Lievens P.M."/>
            <person name="Daffonchio D."/>
            <person name="Bandi C."/>
        </authorList>
    </citation>
    <scope>NUCLEOTIDE SEQUENCE [LARGE SCALE GENOMIC DNA]</scope>
    <source>
        <strain evidence="2">AM169</strain>
    </source>
</reference>